<gene>
    <name evidence="1" type="ORF">F7731_14505</name>
</gene>
<comment type="caution">
    <text evidence="1">The sequence shown here is derived from an EMBL/GenBank/DDBJ whole genome shotgun (WGS) entry which is preliminary data.</text>
</comment>
<dbReference type="EMBL" id="WBOS01000006">
    <property type="protein sequence ID" value="KAB2334424.1"/>
    <property type="molecule type" value="Genomic_DNA"/>
</dbReference>
<accession>A0A6L3V871</accession>
<proteinExistence type="predicted"/>
<evidence type="ECO:0000313" key="2">
    <source>
        <dbReference type="Proteomes" id="UP000481030"/>
    </source>
</evidence>
<reference evidence="1 2" key="1">
    <citation type="journal article" date="2016" name="Antonie Van Leeuwenhoek">
        <title>Bacillus depressus sp. nov., isolated from soil of a sunflower field.</title>
        <authorList>
            <person name="Wei X."/>
            <person name="Xin D."/>
            <person name="Xin Y."/>
            <person name="Zhang H."/>
            <person name="Wang T."/>
            <person name="Zhang J."/>
        </authorList>
    </citation>
    <scope>NUCLEOTIDE SEQUENCE [LARGE SCALE GENOMIC DNA]</scope>
    <source>
        <strain evidence="1 2">BZ1</strain>
    </source>
</reference>
<dbReference type="AlphaFoldDB" id="A0A6L3V871"/>
<name>A0A6L3V871_9BACI</name>
<organism evidence="1 2">
    <name type="scientific">Cytobacillus depressus</name>
    <dbReference type="NCBI Taxonomy" id="1602942"/>
    <lineage>
        <taxon>Bacteria</taxon>
        <taxon>Bacillati</taxon>
        <taxon>Bacillota</taxon>
        <taxon>Bacilli</taxon>
        <taxon>Bacillales</taxon>
        <taxon>Bacillaceae</taxon>
        <taxon>Cytobacillus</taxon>
    </lineage>
</organism>
<keyword evidence="2" id="KW-1185">Reference proteome</keyword>
<sequence length="94" mass="11238">MKNSIKKPYIDTFKNERRNFGLENNRLDTGPEKMKAAGFKVKTREYIFGCRYEFVWLYVFVQQTGHIVEDQQELLRRKLKLILCLCYSIKGQLV</sequence>
<dbReference type="Proteomes" id="UP000481030">
    <property type="component" value="Unassembled WGS sequence"/>
</dbReference>
<protein>
    <submittedName>
        <fullName evidence="1">Uncharacterized protein</fullName>
    </submittedName>
</protein>
<evidence type="ECO:0000313" key="1">
    <source>
        <dbReference type="EMBL" id="KAB2334424.1"/>
    </source>
</evidence>